<sequence>MSRLLTCLFTGAGYNKMKSEHGITACAKRENIDAISKAVTHYAFSYGPVEDMHANGQLPFWIFWI</sequence>
<gene>
    <name evidence="1" type="ORF">ERS852480_03971</name>
    <name evidence="2" type="ORF">NCTC11224_02707</name>
</gene>
<dbReference type="AlphaFoldDB" id="A0A174QKX1"/>
<dbReference type="EMBL" id="UAVW01000009">
    <property type="protein sequence ID" value="SQB11347.1"/>
    <property type="molecule type" value="Genomic_DNA"/>
</dbReference>
<evidence type="ECO:0000313" key="3">
    <source>
        <dbReference type="Proteomes" id="UP000095512"/>
    </source>
</evidence>
<dbReference type="Proteomes" id="UP000251853">
    <property type="component" value="Unassembled WGS sequence"/>
</dbReference>
<evidence type="ECO:0000313" key="2">
    <source>
        <dbReference type="EMBL" id="SQB11347.1"/>
    </source>
</evidence>
<evidence type="ECO:0000313" key="4">
    <source>
        <dbReference type="Proteomes" id="UP000251853"/>
    </source>
</evidence>
<accession>A0A174QKX1</accession>
<reference evidence="2 4" key="2">
    <citation type="submission" date="2018-06" db="EMBL/GenBank/DDBJ databases">
        <authorList>
            <consortium name="Pathogen Informatics"/>
            <person name="Doyle S."/>
        </authorList>
    </citation>
    <scope>NUCLEOTIDE SEQUENCE [LARGE SCALE GENOMIC DNA]</scope>
    <source>
        <strain evidence="2 4">NCTC11224</strain>
    </source>
</reference>
<evidence type="ECO:0000313" key="1">
    <source>
        <dbReference type="EMBL" id="CUP73922.1"/>
    </source>
</evidence>
<reference evidence="1 3" key="1">
    <citation type="submission" date="2015-09" db="EMBL/GenBank/DDBJ databases">
        <authorList>
            <consortium name="Pathogen Informatics"/>
        </authorList>
    </citation>
    <scope>NUCLEOTIDE SEQUENCE [LARGE SCALE GENOMIC DNA]</scope>
    <source>
        <strain evidence="1 3">2789STDY5834865</strain>
    </source>
</reference>
<dbReference type="EMBL" id="CZAB01000048">
    <property type="protein sequence ID" value="CUP73922.1"/>
    <property type="molecule type" value="Genomic_DNA"/>
</dbReference>
<keyword evidence="4" id="KW-1185">Reference proteome</keyword>
<name>A0A174QKX1_9FIRM</name>
<proteinExistence type="predicted"/>
<protein>
    <submittedName>
        <fullName evidence="1">Uncharacterized protein</fullName>
    </submittedName>
</protein>
<organism evidence="1 3">
    <name type="scientific">Enterocloster clostridioformis</name>
    <dbReference type="NCBI Taxonomy" id="1531"/>
    <lineage>
        <taxon>Bacteria</taxon>
        <taxon>Bacillati</taxon>
        <taxon>Bacillota</taxon>
        <taxon>Clostridia</taxon>
        <taxon>Lachnospirales</taxon>
        <taxon>Lachnospiraceae</taxon>
        <taxon>Enterocloster</taxon>
    </lineage>
</organism>
<dbReference type="Proteomes" id="UP000095512">
    <property type="component" value="Unassembled WGS sequence"/>
</dbReference>